<dbReference type="PANTHER" id="PTHR45626">
    <property type="entry name" value="TRANSCRIPTION TERMINATION FACTOR 2-RELATED"/>
    <property type="match status" value="1"/>
</dbReference>
<dbReference type="Proteomes" id="UP000826656">
    <property type="component" value="Unassembled WGS sequence"/>
</dbReference>
<name>A0ABQ7UDI9_SOLTU</name>
<dbReference type="InterPro" id="IPR001650">
    <property type="entry name" value="Helicase_C-like"/>
</dbReference>
<evidence type="ECO:0000259" key="5">
    <source>
        <dbReference type="PROSITE" id="PS51194"/>
    </source>
</evidence>
<feature type="domain" description="Helicase C-terminal" evidence="5">
    <location>
        <begin position="1"/>
        <end position="103"/>
    </location>
</feature>
<dbReference type="Gene3D" id="3.40.50.300">
    <property type="entry name" value="P-loop containing nucleotide triphosphate hydrolases"/>
    <property type="match status" value="1"/>
</dbReference>
<protein>
    <recommendedName>
        <fullName evidence="5">Helicase C-terminal domain-containing protein</fullName>
    </recommendedName>
</protein>
<keyword evidence="2" id="KW-0378">Hydrolase</keyword>
<dbReference type="InterPro" id="IPR050628">
    <property type="entry name" value="SNF2_RAD54_helicase_TF"/>
</dbReference>
<gene>
    <name evidence="6" type="ORF">KY290_032974</name>
</gene>
<comment type="caution">
    <text evidence="6">The sequence shown here is derived from an EMBL/GenBank/DDBJ whole genome shotgun (WGS) entry which is preliminary data.</text>
</comment>
<keyword evidence="7" id="KW-1185">Reference proteome</keyword>
<keyword evidence="4" id="KW-0812">Transmembrane</keyword>
<keyword evidence="4" id="KW-1133">Transmembrane helix</keyword>
<dbReference type="InterPro" id="IPR049730">
    <property type="entry name" value="SNF2/RAD54-like_C"/>
</dbReference>
<dbReference type="PROSITE" id="PS51194">
    <property type="entry name" value="HELICASE_CTER"/>
    <property type="match status" value="1"/>
</dbReference>
<keyword evidence="4" id="KW-0472">Membrane</keyword>
<dbReference type="SUPFAM" id="SSF52540">
    <property type="entry name" value="P-loop containing nucleoside triphosphate hydrolases"/>
    <property type="match status" value="1"/>
</dbReference>
<sequence>MSIAARDASVNRFNEDSDCRILLMSLKSGGVALNLTVASHVFLMDPWWNPVVDQQAQDRIHRIGQYKPVKIVKFVIENTIEEKILELQEKKKLLFEGHDNCWFFRGLRKANKRGLDIPVLLSLIDICIVQLLAKFCTKDTKEKEILEDDREYDYYNTLKPSTVRYVQAGTLRNNYGHIFAMITRLRKGAFANLIFLLSLLCIVNVVPLHFAIALSLPLSS</sequence>
<evidence type="ECO:0000313" key="6">
    <source>
        <dbReference type="EMBL" id="KAH0744981.1"/>
    </source>
</evidence>
<accession>A0ABQ7UDI9</accession>
<dbReference type="InterPro" id="IPR027417">
    <property type="entry name" value="P-loop_NTPase"/>
</dbReference>
<reference evidence="6 7" key="1">
    <citation type="journal article" date="2021" name="bioRxiv">
        <title>Chromosome-scale and haplotype-resolved genome assembly of a tetraploid potato cultivar.</title>
        <authorList>
            <person name="Sun H."/>
            <person name="Jiao W.-B."/>
            <person name="Krause K."/>
            <person name="Campoy J.A."/>
            <person name="Goel M."/>
            <person name="Folz-Donahue K."/>
            <person name="Kukat C."/>
            <person name="Huettel B."/>
            <person name="Schneeberger K."/>
        </authorList>
    </citation>
    <scope>NUCLEOTIDE SEQUENCE [LARGE SCALE GENOMIC DNA]</scope>
    <source>
        <strain evidence="6">SolTubOtavaFocal</strain>
        <tissue evidence="6">Leaves</tissue>
    </source>
</reference>
<feature type="transmembrane region" description="Helical" evidence="4">
    <location>
        <begin position="21"/>
        <end position="43"/>
    </location>
</feature>
<evidence type="ECO:0000256" key="2">
    <source>
        <dbReference type="ARBA" id="ARBA00022801"/>
    </source>
</evidence>
<feature type="transmembrane region" description="Helical" evidence="4">
    <location>
        <begin position="189"/>
        <end position="212"/>
    </location>
</feature>
<keyword evidence="3" id="KW-0067">ATP-binding</keyword>
<dbReference type="PANTHER" id="PTHR45626:SF20">
    <property type="entry name" value="ATP-DEPENDENT HELICASE RHP16-LIKE"/>
    <property type="match status" value="1"/>
</dbReference>
<organism evidence="6 7">
    <name type="scientific">Solanum tuberosum</name>
    <name type="common">Potato</name>
    <dbReference type="NCBI Taxonomy" id="4113"/>
    <lineage>
        <taxon>Eukaryota</taxon>
        <taxon>Viridiplantae</taxon>
        <taxon>Streptophyta</taxon>
        <taxon>Embryophyta</taxon>
        <taxon>Tracheophyta</taxon>
        <taxon>Spermatophyta</taxon>
        <taxon>Magnoliopsida</taxon>
        <taxon>eudicotyledons</taxon>
        <taxon>Gunneridae</taxon>
        <taxon>Pentapetalae</taxon>
        <taxon>asterids</taxon>
        <taxon>lamiids</taxon>
        <taxon>Solanales</taxon>
        <taxon>Solanaceae</taxon>
        <taxon>Solanoideae</taxon>
        <taxon>Solaneae</taxon>
        <taxon>Solanum</taxon>
    </lineage>
</organism>
<proteinExistence type="predicted"/>
<evidence type="ECO:0000256" key="1">
    <source>
        <dbReference type="ARBA" id="ARBA00022741"/>
    </source>
</evidence>
<evidence type="ECO:0000256" key="4">
    <source>
        <dbReference type="SAM" id="Phobius"/>
    </source>
</evidence>
<evidence type="ECO:0000256" key="3">
    <source>
        <dbReference type="ARBA" id="ARBA00022840"/>
    </source>
</evidence>
<evidence type="ECO:0000313" key="7">
    <source>
        <dbReference type="Proteomes" id="UP000826656"/>
    </source>
</evidence>
<dbReference type="CDD" id="cd18793">
    <property type="entry name" value="SF2_C_SNF"/>
    <property type="match status" value="1"/>
</dbReference>
<feature type="transmembrane region" description="Helical" evidence="4">
    <location>
        <begin position="117"/>
        <end position="136"/>
    </location>
</feature>
<dbReference type="Pfam" id="PF00271">
    <property type="entry name" value="Helicase_C"/>
    <property type="match status" value="1"/>
</dbReference>
<dbReference type="EMBL" id="JAIVGD010000023">
    <property type="protein sequence ID" value="KAH0744981.1"/>
    <property type="molecule type" value="Genomic_DNA"/>
</dbReference>
<keyword evidence="1" id="KW-0547">Nucleotide-binding</keyword>